<organism evidence="2 3">
    <name type="scientific">Rangifer tarandus platyrhynchus</name>
    <name type="common">Svalbard reindeer</name>
    <dbReference type="NCBI Taxonomy" id="3082113"/>
    <lineage>
        <taxon>Eukaryota</taxon>
        <taxon>Metazoa</taxon>
        <taxon>Chordata</taxon>
        <taxon>Craniata</taxon>
        <taxon>Vertebrata</taxon>
        <taxon>Euteleostomi</taxon>
        <taxon>Mammalia</taxon>
        <taxon>Eutheria</taxon>
        <taxon>Laurasiatheria</taxon>
        <taxon>Artiodactyla</taxon>
        <taxon>Ruminantia</taxon>
        <taxon>Pecora</taxon>
        <taxon>Cervidae</taxon>
        <taxon>Odocoileinae</taxon>
        <taxon>Rangifer</taxon>
    </lineage>
</organism>
<gene>
    <name evidence="2" type="ORF">MRATA1EN1_LOCUS29456</name>
</gene>
<protein>
    <submittedName>
        <fullName evidence="2">Uncharacterized protein</fullName>
    </submittedName>
</protein>
<name>A0ABN9A971_RANTA</name>
<feature type="region of interest" description="Disordered" evidence="1">
    <location>
        <begin position="39"/>
        <end position="69"/>
    </location>
</feature>
<evidence type="ECO:0000313" key="2">
    <source>
        <dbReference type="EMBL" id="CAI9180494.1"/>
    </source>
</evidence>
<feature type="region of interest" description="Disordered" evidence="1">
    <location>
        <begin position="83"/>
        <end position="117"/>
    </location>
</feature>
<dbReference type="Proteomes" id="UP001176941">
    <property type="component" value="Chromosome X"/>
</dbReference>
<dbReference type="EMBL" id="OX460343">
    <property type="protein sequence ID" value="CAI9180494.1"/>
    <property type="molecule type" value="Genomic_DNA"/>
</dbReference>
<proteinExistence type="predicted"/>
<keyword evidence="3" id="KW-1185">Reference proteome</keyword>
<evidence type="ECO:0000313" key="3">
    <source>
        <dbReference type="Proteomes" id="UP001176941"/>
    </source>
</evidence>
<sequence>MQLESAYRLLQAEEKQQQRNTSLLLQKVSCPFIKARRAEEKPARRHCGATLPPAGHRNRNAASPEEKSSLLLGFRAEDWTAGLRKLRETPVRTRERKGISRRGPATPPLDCEPSAEP</sequence>
<evidence type="ECO:0000256" key="1">
    <source>
        <dbReference type="SAM" id="MobiDB-lite"/>
    </source>
</evidence>
<accession>A0ABN9A971</accession>
<reference evidence="2" key="1">
    <citation type="submission" date="2023-04" db="EMBL/GenBank/DDBJ databases">
        <authorList>
            <consortium name="ELIXIR-Norway"/>
        </authorList>
    </citation>
    <scope>NUCLEOTIDE SEQUENCE [LARGE SCALE GENOMIC DNA]</scope>
</reference>
<feature type="compositionally biased region" description="Basic and acidic residues" evidence="1">
    <location>
        <begin position="85"/>
        <end position="98"/>
    </location>
</feature>